<accession>A0A832GPA5</accession>
<dbReference type="AlphaFoldDB" id="A0A832GPA5"/>
<dbReference type="SUPFAM" id="SSF81301">
    <property type="entry name" value="Nucleotidyltransferase"/>
    <property type="match status" value="1"/>
</dbReference>
<protein>
    <submittedName>
        <fullName evidence="2">Nucleotidyltransferase domain-containing protein</fullName>
    </submittedName>
</protein>
<proteinExistence type="predicted"/>
<name>A0A832GPA5_9BACT</name>
<dbReference type="InterPro" id="IPR041633">
    <property type="entry name" value="Polbeta"/>
</dbReference>
<dbReference type="Pfam" id="PF18765">
    <property type="entry name" value="Polbeta"/>
    <property type="match status" value="1"/>
</dbReference>
<dbReference type="NCBIfam" id="NF047752">
    <property type="entry name" value="MntA_antitoxin"/>
    <property type="match status" value="1"/>
</dbReference>
<feature type="domain" description="Polymerase beta nucleotidyltransferase" evidence="1">
    <location>
        <begin position="14"/>
        <end position="99"/>
    </location>
</feature>
<sequence>MYKLKGVDEKLIEALTEHLKAHPAIEFAILFGSQAQGKAKSESDLDIAIYLNRTLSLEEYLILNLQLEEISGREEDLIILNEAYPLLKHQVMKNRKVLFICNFDLYADFREKTIDEY</sequence>
<comment type="caution">
    <text evidence="2">The sequence shown here is derived from an EMBL/GenBank/DDBJ whole genome shotgun (WGS) entry which is preliminary data.</text>
</comment>
<gene>
    <name evidence="2" type="ORF">ENT73_06635</name>
</gene>
<dbReference type="Gene3D" id="3.30.460.10">
    <property type="entry name" value="Beta Polymerase, domain 2"/>
    <property type="match status" value="1"/>
</dbReference>
<dbReference type="InterPro" id="IPR043519">
    <property type="entry name" value="NT_sf"/>
</dbReference>
<dbReference type="GO" id="GO:0016740">
    <property type="term" value="F:transferase activity"/>
    <property type="evidence" value="ECO:0007669"/>
    <property type="project" value="UniProtKB-KW"/>
</dbReference>
<keyword evidence="2" id="KW-0808">Transferase</keyword>
<dbReference type="EMBL" id="DSZU01000117">
    <property type="protein sequence ID" value="HGV55736.1"/>
    <property type="molecule type" value="Genomic_DNA"/>
</dbReference>
<evidence type="ECO:0000313" key="2">
    <source>
        <dbReference type="EMBL" id="HGV55736.1"/>
    </source>
</evidence>
<dbReference type="PANTHER" id="PTHR43852:SF2">
    <property type="entry name" value="PROTEIN ADENYLYLTRANSFERASE MNTA"/>
    <property type="match status" value="1"/>
</dbReference>
<reference evidence="2" key="1">
    <citation type="journal article" date="2020" name="mSystems">
        <title>Genome- and Community-Level Interaction Insights into Carbon Utilization and Element Cycling Functions of Hydrothermarchaeota in Hydrothermal Sediment.</title>
        <authorList>
            <person name="Zhou Z."/>
            <person name="Liu Y."/>
            <person name="Xu W."/>
            <person name="Pan J."/>
            <person name="Luo Z.H."/>
            <person name="Li M."/>
        </authorList>
    </citation>
    <scope>NUCLEOTIDE SEQUENCE [LARGE SCALE GENOMIC DNA]</scope>
    <source>
        <strain evidence="2">SpSt-605</strain>
    </source>
</reference>
<dbReference type="CDD" id="cd05403">
    <property type="entry name" value="NT_KNTase_like"/>
    <property type="match status" value="1"/>
</dbReference>
<dbReference type="InterPro" id="IPR052930">
    <property type="entry name" value="TA_antitoxin_MntA"/>
</dbReference>
<dbReference type="PANTHER" id="PTHR43852">
    <property type="entry name" value="NUCLEOTIDYLTRANSFERASE"/>
    <property type="match status" value="1"/>
</dbReference>
<evidence type="ECO:0000259" key="1">
    <source>
        <dbReference type="Pfam" id="PF18765"/>
    </source>
</evidence>
<organism evidence="2">
    <name type="scientific">Caldimicrobium thiodismutans</name>
    <dbReference type="NCBI Taxonomy" id="1653476"/>
    <lineage>
        <taxon>Bacteria</taxon>
        <taxon>Pseudomonadati</taxon>
        <taxon>Thermodesulfobacteriota</taxon>
        <taxon>Thermodesulfobacteria</taxon>
        <taxon>Thermodesulfobacteriales</taxon>
        <taxon>Thermodesulfobacteriaceae</taxon>
        <taxon>Caldimicrobium</taxon>
    </lineage>
</organism>